<evidence type="ECO:0000256" key="6">
    <source>
        <dbReference type="ARBA" id="ARBA00023014"/>
    </source>
</evidence>
<keyword evidence="4" id="KW-0249">Electron transport</keyword>
<evidence type="ECO:0000313" key="9">
    <source>
        <dbReference type="Proteomes" id="UP001501444"/>
    </source>
</evidence>
<dbReference type="PANTHER" id="PTHR36923:SF3">
    <property type="entry name" value="FERREDOXIN"/>
    <property type="match status" value="1"/>
</dbReference>
<keyword evidence="3" id="KW-0479">Metal-binding</keyword>
<dbReference type="Pfam" id="PF13370">
    <property type="entry name" value="Fer4_13"/>
    <property type="match status" value="1"/>
</dbReference>
<keyword evidence="6" id="KW-0411">Iron-sulfur</keyword>
<keyword evidence="2" id="KW-0813">Transport</keyword>
<evidence type="ECO:0000313" key="8">
    <source>
        <dbReference type="EMBL" id="GAA2335111.1"/>
    </source>
</evidence>
<dbReference type="RefSeq" id="WP_344611504.1">
    <property type="nucleotide sequence ID" value="NZ_BAAARV010000015.1"/>
</dbReference>
<protein>
    <submittedName>
        <fullName evidence="8">Ferredoxin</fullName>
    </submittedName>
</protein>
<comment type="caution">
    <text evidence="8">The sequence shown here is derived from an EMBL/GenBank/DDBJ whole genome shotgun (WGS) entry which is preliminary data.</text>
</comment>
<evidence type="ECO:0000256" key="4">
    <source>
        <dbReference type="ARBA" id="ARBA00022982"/>
    </source>
</evidence>
<evidence type="ECO:0000256" key="2">
    <source>
        <dbReference type="ARBA" id="ARBA00022448"/>
    </source>
</evidence>
<keyword evidence="9" id="KW-1185">Reference proteome</keyword>
<keyword evidence="7" id="KW-0003">3Fe-4S</keyword>
<keyword evidence="5" id="KW-0408">Iron</keyword>
<comment type="cofactor">
    <cofactor evidence="1">
        <name>[3Fe-4S] cluster</name>
        <dbReference type="ChEBI" id="CHEBI:21137"/>
    </cofactor>
</comment>
<organism evidence="8 9">
    <name type="scientific">Dactylosporangium salmoneum</name>
    <dbReference type="NCBI Taxonomy" id="53361"/>
    <lineage>
        <taxon>Bacteria</taxon>
        <taxon>Bacillati</taxon>
        <taxon>Actinomycetota</taxon>
        <taxon>Actinomycetes</taxon>
        <taxon>Micromonosporales</taxon>
        <taxon>Micromonosporaceae</taxon>
        <taxon>Dactylosporangium</taxon>
    </lineage>
</organism>
<proteinExistence type="predicted"/>
<dbReference type="PANTHER" id="PTHR36923">
    <property type="entry name" value="FERREDOXIN"/>
    <property type="match status" value="1"/>
</dbReference>
<accession>A0ABN3FQ02</accession>
<evidence type="ECO:0000256" key="5">
    <source>
        <dbReference type="ARBA" id="ARBA00023004"/>
    </source>
</evidence>
<reference evidence="8 9" key="1">
    <citation type="journal article" date="2019" name="Int. J. Syst. Evol. Microbiol.">
        <title>The Global Catalogue of Microorganisms (GCM) 10K type strain sequencing project: providing services to taxonomists for standard genome sequencing and annotation.</title>
        <authorList>
            <consortium name="The Broad Institute Genomics Platform"/>
            <consortium name="The Broad Institute Genome Sequencing Center for Infectious Disease"/>
            <person name="Wu L."/>
            <person name="Ma J."/>
        </authorList>
    </citation>
    <scope>NUCLEOTIDE SEQUENCE [LARGE SCALE GENOMIC DNA]</scope>
    <source>
        <strain evidence="8 9">JCM 3272</strain>
    </source>
</reference>
<name>A0ABN3FQ02_9ACTN</name>
<dbReference type="EMBL" id="BAAARV010000015">
    <property type="protein sequence ID" value="GAA2335111.1"/>
    <property type="molecule type" value="Genomic_DNA"/>
</dbReference>
<dbReference type="InterPro" id="IPR051269">
    <property type="entry name" value="Fe-S_cluster_ET"/>
</dbReference>
<gene>
    <name evidence="8" type="ORF">GCM10010170_014910</name>
</gene>
<evidence type="ECO:0000256" key="3">
    <source>
        <dbReference type="ARBA" id="ARBA00022723"/>
    </source>
</evidence>
<sequence>MRVEVFPERCIGSGVCALVAADVFDQREDDGVVILLADHPPAAQQESVYEAATRCPASVIEIHDRD</sequence>
<evidence type="ECO:0000256" key="7">
    <source>
        <dbReference type="ARBA" id="ARBA00023291"/>
    </source>
</evidence>
<evidence type="ECO:0000256" key="1">
    <source>
        <dbReference type="ARBA" id="ARBA00001927"/>
    </source>
</evidence>
<dbReference type="Gene3D" id="3.30.70.20">
    <property type="match status" value="1"/>
</dbReference>
<dbReference type="SUPFAM" id="SSF54862">
    <property type="entry name" value="4Fe-4S ferredoxins"/>
    <property type="match status" value="1"/>
</dbReference>
<dbReference type="Proteomes" id="UP001501444">
    <property type="component" value="Unassembled WGS sequence"/>
</dbReference>